<dbReference type="EMBL" id="DRSQ01000070">
    <property type="protein sequence ID" value="HHE31685.1"/>
    <property type="molecule type" value="Genomic_DNA"/>
</dbReference>
<dbReference type="AlphaFoldDB" id="A0A7C5HIC8"/>
<organism evidence="1">
    <name type="scientific">Chlorobaculum parvum</name>
    <dbReference type="NCBI Taxonomy" id="274539"/>
    <lineage>
        <taxon>Bacteria</taxon>
        <taxon>Pseudomonadati</taxon>
        <taxon>Chlorobiota</taxon>
        <taxon>Chlorobiia</taxon>
        <taxon>Chlorobiales</taxon>
        <taxon>Chlorobiaceae</taxon>
        <taxon>Chlorobaculum</taxon>
    </lineage>
</organism>
<evidence type="ECO:0000313" key="1">
    <source>
        <dbReference type="EMBL" id="HHE31685.1"/>
    </source>
</evidence>
<dbReference type="Proteomes" id="UP000886058">
    <property type="component" value="Unassembled WGS sequence"/>
</dbReference>
<gene>
    <name evidence="1" type="ORF">ENL07_03390</name>
</gene>
<feature type="non-terminal residue" evidence="1">
    <location>
        <position position="64"/>
    </location>
</feature>
<accession>A0A7C5HIC8</accession>
<protein>
    <submittedName>
        <fullName evidence="1">Uncharacterized protein</fullName>
    </submittedName>
</protein>
<comment type="caution">
    <text evidence="1">The sequence shown here is derived from an EMBL/GenBank/DDBJ whole genome shotgun (WGS) entry which is preliminary data.</text>
</comment>
<proteinExistence type="predicted"/>
<reference evidence="1" key="1">
    <citation type="journal article" date="2020" name="mSystems">
        <title>Genome- and Community-Level Interaction Insights into Carbon Utilization and Element Cycling Functions of Hydrothermarchaeota in Hydrothermal Sediment.</title>
        <authorList>
            <person name="Zhou Z."/>
            <person name="Liu Y."/>
            <person name="Xu W."/>
            <person name="Pan J."/>
            <person name="Luo Z.H."/>
            <person name="Li M."/>
        </authorList>
    </citation>
    <scope>NUCLEOTIDE SEQUENCE [LARGE SCALE GENOMIC DNA]</scope>
    <source>
        <strain evidence="1">HyVt-633</strain>
    </source>
</reference>
<name>A0A7C5HIC8_9CHLB</name>
<sequence length="64" mass="6862">MNTSNTSLAKPGVDQSEALLGLLEQVTSKPSSTIKGSLRWYYRALPSLLAESFLGPLVSTTAYT</sequence>